<evidence type="ECO:0000313" key="2">
    <source>
        <dbReference type="EMBL" id="EEF38082.1"/>
    </source>
</evidence>
<accession>B9SEC3</accession>
<evidence type="ECO:0000313" key="3">
    <source>
        <dbReference type="Proteomes" id="UP000008311"/>
    </source>
</evidence>
<dbReference type="AlphaFoldDB" id="B9SEC3"/>
<evidence type="ECO:0000256" key="1">
    <source>
        <dbReference type="SAM" id="MobiDB-lite"/>
    </source>
</evidence>
<protein>
    <submittedName>
        <fullName evidence="2">Uncharacterized protein</fullName>
    </submittedName>
</protein>
<reference evidence="3" key="1">
    <citation type="journal article" date="2010" name="Nat. Biotechnol.">
        <title>Draft genome sequence of the oilseed species Ricinus communis.</title>
        <authorList>
            <person name="Chan A.P."/>
            <person name="Crabtree J."/>
            <person name="Zhao Q."/>
            <person name="Lorenzi H."/>
            <person name="Orvis J."/>
            <person name="Puiu D."/>
            <person name="Melake-Berhan A."/>
            <person name="Jones K.M."/>
            <person name="Redman J."/>
            <person name="Chen G."/>
            <person name="Cahoon E.B."/>
            <person name="Gedil M."/>
            <person name="Stanke M."/>
            <person name="Haas B.J."/>
            <person name="Wortman J.R."/>
            <person name="Fraser-Liggett C.M."/>
            <person name="Ravel J."/>
            <person name="Rabinowicz P.D."/>
        </authorList>
    </citation>
    <scope>NUCLEOTIDE SEQUENCE [LARGE SCALE GENOMIC DNA]</scope>
    <source>
        <strain evidence="3">cv. Hale</strain>
    </source>
</reference>
<feature type="region of interest" description="Disordered" evidence="1">
    <location>
        <begin position="1"/>
        <end position="54"/>
    </location>
</feature>
<dbReference type="Proteomes" id="UP000008311">
    <property type="component" value="Unassembled WGS sequence"/>
</dbReference>
<dbReference type="EMBL" id="EQ973935">
    <property type="protein sequence ID" value="EEF38082.1"/>
    <property type="molecule type" value="Genomic_DNA"/>
</dbReference>
<dbReference type="InParanoid" id="B9SEC3"/>
<name>B9SEC3_RICCO</name>
<sequence length="135" mass="15209">MVKLKTDGACSGIGRRASAGGVLRDSRGEEEADGSVENPCVTEAGEDDSHNVLENPSKCEPQAIKILHDEMQWDIIKIGNLVRTKVIILLLQESLGCHLWWLFCHILFTGEDKIETTRQPRHVVAKIRDHQLWKK</sequence>
<keyword evidence="3" id="KW-1185">Reference proteome</keyword>
<gene>
    <name evidence="2" type="ORF">RCOM_0962020</name>
</gene>
<proteinExistence type="predicted"/>
<organism evidence="2 3">
    <name type="scientific">Ricinus communis</name>
    <name type="common">Castor bean</name>
    <dbReference type="NCBI Taxonomy" id="3988"/>
    <lineage>
        <taxon>Eukaryota</taxon>
        <taxon>Viridiplantae</taxon>
        <taxon>Streptophyta</taxon>
        <taxon>Embryophyta</taxon>
        <taxon>Tracheophyta</taxon>
        <taxon>Spermatophyta</taxon>
        <taxon>Magnoliopsida</taxon>
        <taxon>eudicotyledons</taxon>
        <taxon>Gunneridae</taxon>
        <taxon>Pentapetalae</taxon>
        <taxon>rosids</taxon>
        <taxon>fabids</taxon>
        <taxon>Malpighiales</taxon>
        <taxon>Euphorbiaceae</taxon>
        <taxon>Acalyphoideae</taxon>
        <taxon>Acalypheae</taxon>
        <taxon>Ricinus</taxon>
    </lineage>
</organism>